<name>A0A8T2XLR2_POPDE</name>
<dbReference type="Proteomes" id="UP000807159">
    <property type="component" value="Chromosome 11"/>
</dbReference>
<gene>
    <name evidence="1" type="ORF">H0E87_020718</name>
</gene>
<organism evidence="1 2">
    <name type="scientific">Populus deltoides</name>
    <name type="common">Eastern poplar</name>
    <name type="synonym">Eastern cottonwood</name>
    <dbReference type="NCBI Taxonomy" id="3696"/>
    <lineage>
        <taxon>Eukaryota</taxon>
        <taxon>Viridiplantae</taxon>
        <taxon>Streptophyta</taxon>
        <taxon>Embryophyta</taxon>
        <taxon>Tracheophyta</taxon>
        <taxon>Spermatophyta</taxon>
        <taxon>Magnoliopsida</taxon>
        <taxon>eudicotyledons</taxon>
        <taxon>Gunneridae</taxon>
        <taxon>Pentapetalae</taxon>
        <taxon>rosids</taxon>
        <taxon>fabids</taxon>
        <taxon>Malpighiales</taxon>
        <taxon>Salicaceae</taxon>
        <taxon>Saliceae</taxon>
        <taxon>Populus</taxon>
    </lineage>
</organism>
<reference evidence="1" key="1">
    <citation type="journal article" date="2021" name="J. Hered.">
        <title>Genome Assembly of Salicaceae Populus deltoides (Eastern Cottonwood) I-69 Based on Nanopore Sequencing and Hi-C Technologies.</title>
        <authorList>
            <person name="Bai S."/>
            <person name="Wu H."/>
            <person name="Zhang J."/>
            <person name="Pan Z."/>
            <person name="Zhao W."/>
            <person name="Li Z."/>
            <person name="Tong C."/>
        </authorList>
    </citation>
    <scope>NUCLEOTIDE SEQUENCE</scope>
    <source>
        <tissue evidence="1">Leaf</tissue>
    </source>
</reference>
<evidence type="ECO:0000313" key="1">
    <source>
        <dbReference type="EMBL" id="KAH8494058.1"/>
    </source>
</evidence>
<proteinExistence type="predicted"/>
<comment type="caution">
    <text evidence="1">The sequence shown here is derived from an EMBL/GenBank/DDBJ whole genome shotgun (WGS) entry which is preliminary data.</text>
</comment>
<dbReference type="EMBL" id="JACEGQ020000011">
    <property type="protein sequence ID" value="KAH8494058.1"/>
    <property type="molecule type" value="Genomic_DNA"/>
</dbReference>
<keyword evidence="2" id="KW-1185">Reference proteome</keyword>
<evidence type="ECO:0000313" key="2">
    <source>
        <dbReference type="Proteomes" id="UP000807159"/>
    </source>
</evidence>
<feature type="non-terminal residue" evidence="1">
    <location>
        <position position="135"/>
    </location>
</feature>
<protein>
    <submittedName>
        <fullName evidence="1">Uncharacterized protein</fullName>
    </submittedName>
</protein>
<sequence>MGILLANLRILPPTTYMTHQLGLICIIDCLGVGHFDGCPRCSDELDGGLNSFPPPFFIQDMAFVYSDGVYGSSSIHLPTSPTIIDGVDFSADTIDAKIFGDLDARVIALPLLIRASGHGRVSPTQPPLVMFFLCP</sequence>
<dbReference type="AlphaFoldDB" id="A0A8T2XLR2"/>
<accession>A0A8T2XLR2</accession>